<accession>A0AAV5TRT1</accession>
<sequence length="326" mass="37249">LSPFESLPREMIWKIIDHTPESTLNLRLTSRTLKLRADEYAVLKPAGELLCELRIMGPSERMTPVNLSSRISLILTVPLVKSIEFERRLMGGTSFKLAEEVEMKIRIGMKVYRMCFYVSGDCELLAFLGTCMGKRIEKVHLSKCTDAESWQCVANILKEKQIGRLKVSSTFLSDDFSKILMSAINVGKLTLEVKKVVSTDPVSILLQLSSIVRFLHVKQLAIDGIDSNSRYFLGVYDRDWAPVIIETFSGILERLYIDNYSFPEYLSRSSADALRERLPNIDKKIWFEASCDQYEDGLKYTENGYSIYADCSTEVDRFLMIKPSKK</sequence>
<feature type="non-terminal residue" evidence="1">
    <location>
        <position position="1"/>
    </location>
</feature>
<keyword evidence="2" id="KW-1185">Reference proteome</keyword>
<gene>
    <name evidence="1" type="ORF">PENTCL1PPCAC_19344</name>
</gene>
<dbReference type="AlphaFoldDB" id="A0AAV5TRT1"/>
<proteinExistence type="predicted"/>
<organism evidence="1 2">
    <name type="scientific">Pristionchus entomophagus</name>
    <dbReference type="NCBI Taxonomy" id="358040"/>
    <lineage>
        <taxon>Eukaryota</taxon>
        <taxon>Metazoa</taxon>
        <taxon>Ecdysozoa</taxon>
        <taxon>Nematoda</taxon>
        <taxon>Chromadorea</taxon>
        <taxon>Rhabditida</taxon>
        <taxon>Rhabditina</taxon>
        <taxon>Diplogasteromorpha</taxon>
        <taxon>Diplogasteroidea</taxon>
        <taxon>Neodiplogasteridae</taxon>
        <taxon>Pristionchus</taxon>
    </lineage>
</organism>
<evidence type="ECO:0000313" key="2">
    <source>
        <dbReference type="Proteomes" id="UP001432027"/>
    </source>
</evidence>
<name>A0AAV5TRT1_9BILA</name>
<evidence type="ECO:0000313" key="1">
    <source>
        <dbReference type="EMBL" id="GMS97169.1"/>
    </source>
</evidence>
<dbReference type="Proteomes" id="UP001432027">
    <property type="component" value="Unassembled WGS sequence"/>
</dbReference>
<reference evidence="1" key="1">
    <citation type="submission" date="2023-10" db="EMBL/GenBank/DDBJ databases">
        <title>Genome assembly of Pristionchus species.</title>
        <authorList>
            <person name="Yoshida K."/>
            <person name="Sommer R.J."/>
        </authorList>
    </citation>
    <scope>NUCLEOTIDE SEQUENCE</scope>
    <source>
        <strain evidence="1">RS0144</strain>
    </source>
</reference>
<protein>
    <recommendedName>
        <fullName evidence="3">F-box domain-containing protein</fullName>
    </recommendedName>
</protein>
<evidence type="ECO:0008006" key="3">
    <source>
        <dbReference type="Google" id="ProtNLM"/>
    </source>
</evidence>
<dbReference type="EMBL" id="BTSX01000004">
    <property type="protein sequence ID" value="GMS97169.1"/>
    <property type="molecule type" value="Genomic_DNA"/>
</dbReference>
<comment type="caution">
    <text evidence="1">The sequence shown here is derived from an EMBL/GenBank/DDBJ whole genome shotgun (WGS) entry which is preliminary data.</text>
</comment>